<dbReference type="RefSeq" id="WP_378926791.1">
    <property type="nucleotide sequence ID" value="NZ_JBHLWQ010000119.1"/>
</dbReference>
<organism evidence="1 2">
    <name type="scientific">Paracoccus rhizosphaerae</name>
    <dbReference type="NCBI Taxonomy" id="1133347"/>
    <lineage>
        <taxon>Bacteria</taxon>
        <taxon>Pseudomonadati</taxon>
        <taxon>Pseudomonadota</taxon>
        <taxon>Alphaproteobacteria</taxon>
        <taxon>Rhodobacterales</taxon>
        <taxon>Paracoccaceae</taxon>
        <taxon>Paracoccus</taxon>
    </lineage>
</organism>
<evidence type="ECO:0000313" key="2">
    <source>
        <dbReference type="Proteomes" id="UP001589795"/>
    </source>
</evidence>
<accession>A0ABV6CL43</accession>
<dbReference type="Proteomes" id="UP001589795">
    <property type="component" value="Unassembled WGS sequence"/>
</dbReference>
<reference evidence="1 2" key="1">
    <citation type="submission" date="2024-09" db="EMBL/GenBank/DDBJ databases">
        <authorList>
            <person name="Sun Q."/>
            <person name="Mori K."/>
        </authorList>
    </citation>
    <scope>NUCLEOTIDE SEQUENCE [LARGE SCALE GENOMIC DNA]</scope>
    <source>
        <strain evidence="1 2">CCM 7904</strain>
    </source>
</reference>
<name>A0ABV6CL43_9RHOB</name>
<sequence>ASRTAASAHQIKTVGVVQAGLINEIMPLRTRQSSAWSLPFGKNDFQTVHLGVALPEKSLIVQVAEPEPY</sequence>
<feature type="non-terminal residue" evidence="1">
    <location>
        <position position="1"/>
    </location>
</feature>
<evidence type="ECO:0000313" key="1">
    <source>
        <dbReference type="EMBL" id="MFC0201127.1"/>
    </source>
</evidence>
<dbReference type="EMBL" id="JBHLWQ010000119">
    <property type="protein sequence ID" value="MFC0201127.1"/>
    <property type="molecule type" value="Genomic_DNA"/>
</dbReference>
<keyword evidence="2" id="KW-1185">Reference proteome</keyword>
<gene>
    <name evidence="1" type="ORF">ACFFIZ_12635</name>
</gene>
<comment type="caution">
    <text evidence="1">The sequence shown here is derived from an EMBL/GenBank/DDBJ whole genome shotgun (WGS) entry which is preliminary data.</text>
</comment>
<protein>
    <submittedName>
        <fullName evidence="1">Uncharacterized protein</fullName>
    </submittedName>
</protein>
<proteinExistence type="predicted"/>